<dbReference type="WBParaSite" id="TCONS_00006351.p1">
    <property type="protein sequence ID" value="TCONS_00006351.p1"/>
    <property type="gene ID" value="XLOC_004507"/>
</dbReference>
<name>A0A0K0DXG9_STRER</name>
<accession>A0A0K0DXG9</accession>
<evidence type="ECO:0000313" key="1">
    <source>
        <dbReference type="Proteomes" id="UP000035681"/>
    </source>
</evidence>
<protein>
    <submittedName>
        <fullName evidence="3">Homeobox domain-containing protein</fullName>
    </submittedName>
    <submittedName>
        <fullName evidence="2">Homeobox protein 2-like</fullName>
    </submittedName>
</protein>
<evidence type="ECO:0000313" key="3">
    <source>
        <dbReference type="WBParaSite" id="TCONS_00006351.p1"/>
    </source>
</evidence>
<dbReference type="WBParaSite" id="SSTP_0000193400.1">
    <property type="protein sequence ID" value="SSTP_0000193400.1"/>
    <property type="gene ID" value="SSTP_0000193400"/>
</dbReference>
<dbReference type="Proteomes" id="UP000035681">
    <property type="component" value="Unplaced"/>
</dbReference>
<evidence type="ECO:0000313" key="2">
    <source>
        <dbReference type="WBParaSite" id="SSTP_0000193400.1"/>
    </source>
</evidence>
<proteinExistence type="predicted"/>
<sequence length="173" mass="19919">MNQWFSNMRHRFMNTFVFKKEENDPSIKIELRKNQKSLTKKNEILGERQYNSDPSTNPGLAAALNKVSKIPNNYYSVPKNMIINRCVAKNVSNDGENSQFNGRPRSRTTLSEKANILENNIVVNKKKPRFAYGKQIITSRKLRASSNKPKFVKCRSLDSSNMISVKKSDLDFL</sequence>
<keyword evidence="1" id="KW-1185">Reference proteome</keyword>
<organism evidence="2">
    <name type="scientific">Strongyloides stercoralis</name>
    <name type="common">Threadworm</name>
    <dbReference type="NCBI Taxonomy" id="6248"/>
    <lineage>
        <taxon>Eukaryota</taxon>
        <taxon>Metazoa</taxon>
        <taxon>Ecdysozoa</taxon>
        <taxon>Nematoda</taxon>
        <taxon>Chromadorea</taxon>
        <taxon>Rhabditida</taxon>
        <taxon>Tylenchina</taxon>
        <taxon>Panagrolaimomorpha</taxon>
        <taxon>Strongyloidoidea</taxon>
        <taxon>Strongyloididae</taxon>
        <taxon>Strongyloides</taxon>
    </lineage>
</organism>
<dbReference type="AlphaFoldDB" id="A0A0K0DXG9"/>
<reference evidence="2" key="1">
    <citation type="submission" date="2015-08" db="UniProtKB">
        <authorList>
            <consortium name="WormBaseParasite"/>
        </authorList>
    </citation>
    <scope>IDENTIFICATION</scope>
</reference>